<dbReference type="GO" id="GO:0051123">
    <property type="term" value="P:RNA polymerase II preinitiation complex assembly"/>
    <property type="evidence" value="ECO:0007669"/>
    <property type="project" value="TreeGrafter"/>
</dbReference>
<evidence type="ECO:0000256" key="6">
    <source>
        <dbReference type="ARBA" id="ARBA00040136"/>
    </source>
</evidence>
<feature type="compositionally biased region" description="Polar residues" evidence="7">
    <location>
        <begin position="176"/>
        <end position="191"/>
    </location>
</feature>
<evidence type="ECO:0000256" key="7">
    <source>
        <dbReference type="SAM" id="MobiDB-lite"/>
    </source>
</evidence>
<organism evidence="8 9">
    <name type="scientific">Kwoniella newhampshirensis</name>
    <dbReference type="NCBI Taxonomy" id="1651941"/>
    <lineage>
        <taxon>Eukaryota</taxon>
        <taxon>Fungi</taxon>
        <taxon>Dikarya</taxon>
        <taxon>Basidiomycota</taxon>
        <taxon>Agaricomycotina</taxon>
        <taxon>Tremellomycetes</taxon>
        <taxon>Tremellales</taxon>
        <taxon>Cryptococcaceae</taxon>
        <taxon>Kwoniella</taxon>
    </lineage>
</organism>
<keyword evidence="2" id="KW-0805">Transcription regulation</keyword>
<feature type="region of interest" description="Disordered" evidence="7">
    <location>
        <begin position="1"/>
        <end position="46"/>
    </location>
</feature>
<evidence type="ECO:0000313" key="8">
    <source>
        <dbReference type="EMBL" id="KAK8864585.1"/>
    </source>
</evidence>
<feature type="compositionally biased region" description="Basic and acidic residues" evidence="7">
    <location>
        <begin position="425"/>
        <end position="434"/>
    </location>
</feature>
<feature type="region of interest" description="Disordered" evidence="7">
    <location>
        <begin position="551"/>
        <end position="640"/>
    </location>
</feature>
<dbReference type="GeneID" id="92179094"/>
<evidence type="ECO:0000256" key="1">
    <source>
        <dbReference type="ARBA" id="ARBA00004123"/>
    </source>
</evidence>
<feature type="region of interest" description="Disordered" evidence="7">
    <location>
        <begin position="235"/>
        <end position="434"/>
    </location>
</feature>
<dbReference type="GO" id="GO:0005669">
    <property type="term" value="C:transcription factor TFIID complex"/>
    <property type="evidence" value="ECO:0007669"/>
    <property type="project" value="TreeGrafter"/>
</dbReference>
<name>A0AAW0Z3B1_9TREE</name>
<dbReference type="PANTHER" id="PTHR11380:SF5">
    <property type="entry name" value="TRANSCRIPTION INITIATION FACTOR TFIID SUBUNIT 13"/>
    <property type="match status" value="1"/>
</dbReference>
<evidence type="ECO:0000256" key="4">
    <source>
        <dbReference type="ARBA" id="ARBA00023242"/>
    </source>
</evidence>
<comment type="similarity">
    <text evidence="5">Belongs to the TAF13 family.</text>
</comment>
<keyword evidence="9" id="KW-1185">Reference proteome</keyword>
<dbReference type="Pfam" id="PF02269">
    <property type="entry name" value="TFIID-18kDa"/>
    <property type="match status" value="1"/>
</dbReference>
<feature type="compositionally biased region" description="Low complexity" evidence="7">
    <location>
        <begin position="192"/>
        <end position="202"/>
    </location>
</feature>
<feature type="compositionally biased region" description="Basic and acidic residues" evidence="7">
    <location>
        <begin position="376"/>
        <end position="400"/>
    </location>
</feature>
<feature type="compositionally biased region" description="Basic residues" evidence="7">
    <location>
        <begin position="626"/>
        <end position="640"/>
    </location>
</feature>
<evidence type="ECO:0000256" key="2">
    <source>
        <dbReference type="ARBA" id="ARBA00023015"/>
    </source>
</evidence>
<dbReference type="GO" id="GO:0046982">
    <property type="term" value="F:protein heterodimerization activity"/>
    <property type="evidence" value="ECO:0007669"/>
    <property type="project" value="InterPro"/>
</dbReference>
<comment type="caution">
    <text evidence="8">The sequence shown here is derived from an EMBL/GenBank/DDBJ whole genome shotgun (WGS) entry which is preliminary data.</text>
</comment>
<feature type="compositionally biased region" description="Polar residues" evidence="7">
    <location>
        <begin position="235"/>
        <end position="248"/>
    </location>
</feature>
<evidence type="ECO:0000256" key="5">
    <source>
        <dbReference type="ARBA" id="ARBA00038392"/>
    </source>
</evidence>
<gene>
    <name evidence="8" type="ORF">IAR55_001835</name>
</gene>
<feature type="compositionally biased region" description="Polar residues" evidence="7">
    <location>
        <begin position="25"/>
        <end position="38"/>
    </location>
</feature>
<keyword evidence="3" id="KW-0804">Transcription</keyword>
<dbReference type="KEGG" id="kne:92179094"/>
<sequence length="640" mass="69533">MSQSPNNGNLNQQSFYGQARPSNPPSSLVANGSPNPNAASPMMGVRSPLASYNSATAAGSSTPNRPQQFNPAQLAQLTDFHQRQQAVLAAQVQRAQAQGIRPNIQALQQAMQQRMQNQQSQQQQNAFQQGLQAPNTSMTPQRLHAMIQHLTPQQLQQLQAVRPPAAPTQPPVAVQSITPQQLQTTMQPSVTPQQLQQLAQPSQAPPTANPAHQRPISQNQPALNPALLTATKAYTSSSVPPLPSNTARPSVPVTEAFSPVPESVPRQPSPEKGPTKPEAAKQRSTSPAKIKQAGRRSTSPDKKVKEEKKEDATKTDADKRATDKPKKPRRPARPKGDGEKKPRTKKQKDKETGDATPTVFFSAPEPTSKDGQASGDIRERAEAAGQKEADKVPKVTEPRSTESAVRASPAPPVPSAAAAASYPTEPRRRKEELMRGTMRNEIARLMYGAGDVAEPDVDTVDYMEDMVVEFLADLCRPAPPIRSNPSAQRQPVPMSFDILRHRLSSSSAMSKYLERFDRMVYMSEALKSAKNIANPTPHELIASVGADFLELDDDGKPTHGGSGGQQRSSTKRSALVDGEGGLRKKGRPLKPPGEKRKPGPQKGWKLNRDPNTLPTRRAVLKDPNAPKRKYVRKVGGKKEV</sequence>
<comment type="subcellular location">
    <subcellularLocation>
        <location evidence="1">Nucleus</location>
    </subcellularLocation>
</comment>
<dbReference type="Proteomes" id="UP001388673">
    <property type="component" value="Unassembled WGS sequence"/>
</dbReference>
<dbReference type="SUPFAM" id="SSF47113">
    <property type="entry name" value="Histone-fold"/>
    <property type="match status" value="1"/>
</dbReference>
<evidence type="ECO:0000313" key="9">
    <source>
        <dbReference type="Proteomes" id="UP001388673"/>
    </source>
</evidence>
<accession>A0AAW0Z3B1</accession>
<reference evidence="8 9" key="1">
    <citation type="journal article" date="2024" name="bioRxiv">
        <title>Comparative genomics of Cryptococcus and Kwoniella reveals pathogenesis evolution and contrasting karyotype dynamics via intercentromeric recombination or chromosome fusion.</title>
        <authorList>
            <person name="Coelho M.A."/>
            <person name="David-Palma M."/>
            <person name="Shea T."/>
            <person name="Bowers K."/>
            <person name="McGinley-Smith S."/>
            <person name="Mohammad A.W."/>
            <person name="Gnirke A."/>
            <person name="Yurkov A.M."/>
            <person name="Nowrousian M."/>
            <person name="Sun S."/>
            <person name="Cuomo C.A."/>
            <person name="Heitman J."/>
        </authorList>
    </citation>
    <scope>NUCLEOTIDE SEQUENCE [LARGE SCALE GENOMIC DNA]</scope>
    <source>
        <strain evidence="8 9">CBS 13917</strain>
    </source>
</reference>
<dbReference type="Gene3D" id="1.10.20.10">
    <property type="entry name" value="Histone, subunit A"/>
    <property type="match status" value="1"/>
</dbReference>
<dbReference type="AlphaFoldDB" id="A0AAW0Z3B1"/>
<feature type="region of interest" description="Disordered" evidence="7">
    <location>
        <begin position="154"/>
        <end position="218"/>
    </location>
</feature>
<dbReference type="EMBL" id="JBCAWK010000003">
    <property type="protein sequence ID" value="KAK8864585.1"/>
    <property type="molecule type" value="Genomic_DNA"/>
</dbReference>
<dbReference type="RefSeq" id="XP_066804881.1">
    <property type="nucleotide sequence ID" value="XM_066944958.1"/>
</dbReference>
<evidence type="ECO:0000256" key="3">
    <source>
        <dbReference type="ARBA" id="ARBA00023163"/>
    </source>
</evidence>
<feature type="compositionally biased region" description="Polar residues" evidence="7">
    <location>
        <begin position="1"/>
        <end position="16"/>
    </location>
</feature>
<dbReference type="InterPro" id="IPR003195">
    <property type="entry name" value="TFIID_TAF13"/>
</dbReference>
<dbReference type="PANTHER" id="PTHR11380">
    <property type="entry name" value="TRANSCRIPTION INITIATION FACTOR TFIID/SUPT3-RELATED"/>
    <property type="match status" value="1"/>
</dbReference>
<dbReference type="InterPro" id="IPR009072">
    <property type="entry name" value="Histone-fold"/>
</dbReference>
<protein>
    <recommendedName>
        <fullName evidence="6">Transcription initiation factor TFIID subunit 13</fullName>
    </recommendedName>
</protein>
<keyword evidence="4" id="KW-0539">Nucleus</keyword>
<feature type="compositionally biased region" description="Low complexity" evidence="7">
    <location>
        <begin position="154"/>
        <end position="163"/>
    </location>
</feature>
<feature type="compositionally biased region" description="Basic and acidic residues" evidence="7">
    <location>
        <begin position="298"/>
        <end position="325"/>
    </location>
</feature>
<proteinExistence type="inferred from homology"/>